<dbReference type="STRING" id="70415.A0A5S6Q6Q4"/>
<dbReference type="InterPro" id="IPR001781">
    <property type="entry name" value="Znf_LIM"/>
</dbReference>
<sequence>MAVTAFGSYYHMEHFVCVKCRKKLPEGECFKKGEELWCAACIEETKAKCAGCNLPLGRKAIAALGKHWHEQCLRCERCKKPFKDSTILPINGKQYCPQCAPLCNN</sequence>
<dbReference type="Gene3D" id="2.10.110.10">
    <property type="entry name" value="Cysteine Rich Protein"/>
    <property type="match status" value="2"/>
</dbReference>
<dbReference type="PROSITE" id="PS00478">
    <property type="entry name" value="LIM_DOMAIN_1"/>
    <property type="match status" value="1"/>
</dbReference>
<evidence type="ECO:0000256" key="4">
    <source>
        <dbReference type="ARBA" id="ARBA00023038"/>
    </source>
</evidence>
<feature type="domain" description="LIM zinc-binding" evidence="6">
    <location>
        <begin position="47"/>
        <end position="105"/>
    </location>
</feature>
<evidence type="ECO:0000259" key="6">
    <source>
        <dbReference type="PROSITE" id="PS50023"/>
    </source>
</evidence>
<evidence type="ECO:0000256" key="3">
    <source>
        <dbReference type="ARBA" id="ARBA00022833"/>
    </source>
</evidence>
<dbReference type="PANTHER" id="PTHR24205">
    <property type="entry name" value="FOUR AND A HALF LIM DOMAINS PROTEIN"/>
    <property type="match status" value="1"/>
</dbReference>
<dbReference type="WBParaSite" id="TMUE_1000002976.1">
    <property type="protein sequence ID" value="TMUE_1000002976.1"/>
    <property type="gene ID" value="WBGene00293842"/>
</dbReference>
<dbReference type="SMART" id="SM00132">
    <property type="entry name" value="LIM"/>
    <property type="match status" value="2"/>
</dbReference>
<accession>A0A5S6Q6Q4</accession>
<dbReference type="Proteomes" id="UP000046395">
    <property type="component" value="Unassembled WGS sequence"/>
</dbReference>
<reference evidence="8" key="1">
    <citation type="submission" date="2019-12" db="UniProtKB">
        <authorList>
            <consortium name="WormBaseParasite"/>
        </authorList>
    </citation>
    <scope>IDENTIFICATION</scope>
</reference>
<keyword evidence="7" id="KW-1185">Reference proteome</keyword>
<keyword evidence="3 5" id="KW-0862">Zinc</keyword>
<keyword evidence="2" id="KW-0677">Repeat</keyword>
<dbReference type="SUPFAM" id="SSF57716">
    <property type="entry name" value="Glucocorticoid receptor-like (DNA-binding domain)"/>
    <property type="match status" value="1"/>
</dbReference>
<evidence type="ECO:0000313" key="8">
    <source>
        <dbReference type="WBParaSite" id="TMUE_1000002976.1"/>
    </source>
</evidence>
<evidence type="ECO:0000256" key="2">
    <source>
        <dbReference type="ARBA" id="ARBA00022737"/>
    </source>
</evidence>
<keyword evidence="1 5" id="KW-0479">Metal-binding</keyword>
<organism evidence="7 8">
    <name type="scientific">Trichuris muris</name>
    <name type="common">Mouse whipworm</name>
    <dbReference type="NCBI Taxonomy" id="70415"/>
    <lineage>
        <taxon>Eukaryota</taxon>
        <taxon>Metazoa</taxon>
        <taxon>Ecdysozoa</taxon>
        <taxon>Nematoda</taxon>
        <taxon>Enoplea</taxon>
        <taxon>Dorylaimia</taxon>
        <taxon>Trichinellida</taxon>
        <taxon>Trichuridae</taxon>
        <taxon>Trichuris</taxon>
    </lineage>
</organism>
<evidence type="ECO:0000256" key="1">
    <source>
        <dbReference type="ARBA" id="ARBA00022723"/>
    </source>
</evidence>
<dbReference type="PANTHER" id="PTHR24205:SF16">
    <property type="entry name" value="GH01042P-RELATED"/>
    <property type="match status" value="1"/>
</dbReference>
<name>A0A5S6Q6Q4_TRIMR</name>
<evidence type="ECO:0000256" key="5">
    <source>
        <dbReference type="PROSITE-ProRule" id="PRU00125"/>
    </source>
</evidence>
<dbReference type="Pfam" id="PF00412">
    <property type="entry name" value="LIM"/>
    <property type="match status" value="2"/>
</dbReference>
<dbReference type="GO" id="GO:0046872">
    <property type="term" value="F:metal ion binding"/>
    <property type="evidence" value="ECO:0007669"/>
    <property type="project" value="UniProtKB-KW"/>
</dbReference>
<protein>
    <submittedName>
        <fullName evidence="8">LIM zinc-binding domain-containing protein</fullName>
    </submittedName>
</protein>
<dbReference type="AlphaFoldDB" id="A0A5S6Q6Q4"/>
<evidence type="ECO:0000313" key="7">
    <source>
        <dbReference type="Proteomes" id="UP000046395"/>
    </source>
</evidence>
<keyword evidence="4 5" id="KW-0440">LIM domain</keyword>
<dbReference type="PROSITE" id="PS50023">
    <property type="entry name" value="LIM_DOMAIN_2"/>
    <property type="match status" value="1"/>
</dbReference>
<dbReference type="CDD" id="cd08368">
    <property type="entry name" value="LIM"/>
    <property type="match status" value="1"/>
</dbReference>
<proteinExistence type="predicted"/>